<protein>
    <submittedName>
        <fullName evidence="1">Uncharacterized protein</fullName>
    </submittedName>
</protein>
<dbReference type="EMBL" id="CAJJDO010000230">
    <property type="protein sequence ID" value="CAD8214607.1"/>
    <property type="molecule type" value="Genomic_DNA"/>
</dbReference>
<dbReference type="AlphaFoldDB" id="A0A8S1YPD8"/>
<proteinExistence type="predicted"/>
<name>A0A8S1YPD8_9CILI</name>
<evidence type="ECO:0000313" key="2">
    <source>
        <dbReference type="Proteomes" id="UP000689195"/>
    </source>
</evidence>
<dbReference type="Proteomes" id="UP000689195">
    <property type="component" value="Unassembled WGS sequence"/>
</dbReference>
<evidence type="ECO:0000313" key="1">
    <source>
        <dbReference type="EMBL" id="CAD8214607.1"/>
    </source>
</evidence>
<comment type="caution">
    <text evidence="1">The sequence shown here is derived from an EMBL/GenBank/DDBJ whole genome shotgun (WGS) entry which is preliminary data.</text>
</comment>
<sequence length="81" mass="10132">MVNNIYNTFSFYLQTQRYNNLNIFHQITIFLLDIDKFHFIDLHLKNMLYTNYRHLLYMFSKQDDRKYMKNGYFQLMLLSTN</sequence>
<organism evidence="1 2">
    <name type="scientific">Paramecium pentaurelia</name>
    <dbReference type="NCBI Taxonomy" id="43138"/>
    <lineage>
        <taxon>Eukaryota</taxon>
        <taxon>Sar</taxon>
        <taxon>Alveolata</taxon>
        <taxon>Ciliophora</taxon>
        <taxon>Intramacronucleata</taxon>
        <taxon>Oligohymenophorea</taxon>
        <taxon>Peniculida</taxon>
        <taxon>Parameciidae</taxon>
        <taxon>Paramecium</taxon>
    </lineage>
</organism>
<keyword evidence="2" id="KW-1185">Reference proteome</keyword>
<gene>
    <name evidence="1" type="ORF">PPENT_87.1.T2300002</name>
</gene>
<reference evidence="1" key="1">
    <citation type="submission" date="2021-01" db="EMBL/GenBank/DDBJ databases">
        <authorList>
            <consortium name="Genoscope - CEA"/>
            <person name="William W."/>
        </authorList>
    </citation>
    <scope>NUCLEOTIDE SEQUENCE</scope>
</reference>
<accession>A0A8S1YPD8</accession>